<dbReference type="PANTHER" id="PTHR48075">
    <property type="entry name" value="3-HYDROXYACYL-COA DEHYDROGENASE FAMILY PROTEIN"/>
    <property type="match status" value="1"/>
</dbReference>
<organism evidence="5 6">
    <name type="scientific">Winogradskyella sediminis</name>
    <dbReference type="NCBI Taxonomy" id="1382466"/>
    <lineage>
        <taxon>Bacteria</taxon>
        <taxon>Pseudomonadati</taxon>
        <taxon>Bacteroidota</taxon>
        <taxon>Flavobacteriia</taxon>
        <taxon>Flavobacteriales</taxon>
        <taxon>Flavobacteriaceae</taxon>
        <taxon>Winogradskyella</taxon>
    </lineage>
</organism>
<dbReference type="InterPro" id="IPR013328">
    <property type="entry name" value="6PGD_dom2"/>
</dbReference>
<evidence type="ECO:0000256" key="1">
    <source>
        <dbReference type="ARBA" id="ARBA00009463"/>
    </source>
</evidence>
<dbReference type="InterPro" id="IPR036291">
    <property type="entry name" value="NAD(P)-bd_dom_sf"/>
</dbReference>
<evidence type="ECO:0000313" key="5">
    <source>
        <dbReference type="EMBL" id="SDS67027.1"/>
    </source>
</evidence>
<name>A0A1H1U3N2_9FLAO</name>
<dbReference type="SUPFAM" id="SSF48179">
    <property type="entry name" value="6-phosphogluconate dehydrogenase C-terminal domain-like"/>
    <property type="match status" value="2"/>
</dbReference>
<dbReference type="PANTHER" id="PTHR48075:SF5">
    <property type="entry name" value="3-HYDROXYBUTYRYL-COA DEHYDROGENASE"/>
    <property type="match status" value="1"/>
</dbReference>
<dbReference type="STRING" id="1249933.SAMN04489797_2122"/>
<sequence>MNIGIIGSGTMGSGIAQVAATAGCTVKLYDTNQAALDKAKASLEKILNRLIEKGRINTEEKNRIQGNIQYVDSLKDLGDSNLTIEAIIENLEIKQKVFSELETYVSEDCIIASNTSSLSIASIAASLQKPERCVGIHFFNPAPLMKLVEVIPAIQTSKEVLEKAIQTIKDWKKVVAVAKDTPGFIVNRVARPFYGEALRIYEEGIADFATIDHSLKSLGGFRMGPFELMDFIGNDVNYTVTETVFTAFYFDPRYKPAFTQKRFAEAGYLGRKSGKGFYDYDANGRKIERTSVSSSAVETSISETIFNRVIVMLINEAADALFLNIASAEDIDNAMTKGVNYPKGLLAWADEKGIDWCVSKLDDLYNEYHEDRYRCSPLLRKLNRENRTFF</sequence>
<feature type="domain" description="3-hydroxyacyl-CoA dehydrogenase NAD binding" evidence="4">
    <location>
        <begin position="2"/>
        <end position="181"/>
    </location>
</feature>
<comment type="similarity">
    <text evidence="1">Belongs to the 3-hydroxyacyl-CoA dehydrogenase family.</text>
</comment>
<evidence type="ECO:0000256" key="2">
    <source>
        <dbReference type="ARBA" id="ARBA00023002"/>
    </source>
</evidence>
<evidence type="ECO:0000313" key="6">
    <source>
        <dbReference type="Proteomes" id="UP000198963"/>
    </source>
</evidence>
<dbReference type="InterPro" id="IPR006176">
    <property type="entry name" value="3-OHacyl-CoA_DH_NAD-bd"/>
</dbReference>
<dbReference type="SUPFAM" id="SSF51735">
    <property type="entry name" value="NAD(P)-binding Rossmann-fold domains"/>
    <property type="match status" value="1"/>
</dbReference>
<dbReference type="InterPro" id="IPR008927">
    <property type="entry name" value="6-PGluconate_DH-like_C_sf"/>
</dbReference>
<keyword evidence="6" id="KW-1185">Reference proteome</keyword>
<accession>A0A1H1U3N2</accession>
<evidence type="ECO:0000259" key="3">
    <source>
        <dbReference type="Pfam" id="PF00725"/>
    </source>
</evidence>
<dbReference type="Gene3D" id="1.10.1040.10">
    <property type="entry name" value="N-(1-d-carboxylethyl)-l-norvaline Dehydrogenase, domain 2"/>
    <property type="match status" value="2"/>
</dbReference>
<reference evidence="5 6" key="1">
    <citation type="submission" date="2016-10" db="EMBL/GenBank/DDBJ databases">
        <authorList>
            <person name="Varghese N."/>
            <person name="Submissions S."/>
        </authorList>
    </citation>
    <scope>NUCLEOTIDE SEQUENCE [LARGE SCALE GENOMIC DNA]</scope>
    <source>
        <strain evidence="5 6">RHA_55</strain>
    </source>
</reference>
<keyword evidence="2" id="KW-0560">Oxidoreductase</keyword>
<dbReference type="Pfam" id="PF00725">
    <property type="entry name" value="3HCDH"/>
    <property type="match status" value="2"/>
</dbReference>
<dbReference type="InterPro" id="IPR006180">
    <property type="entry name" value="3-OHacyl-CoA_DH_CS"/>
</dbReference>
<dbReference type="Proteomes" id="UP000198963">
    <property type="component" value="Chromosome I"/>
</dbReference>
<dbReference type="PROSITE" id="PS00067">
    <property type="entry name" value="3HCDH"/>
    <property type="match status" value="1"/>
</dbReference>
<evidence type="ECO:0000259" key="4">
    <source>
        <dbReference type="Pfam" id="PF02737"/>
    </source>
</evidence>
<gene>
    <name evidence="5" type="ORF">SAMN04489797_2122</name>
</gene>
<dbReference type="GO" id="GO:0006635">
    <property type="term" value="P:fatty acid beta-oxidation"/>
    <property type="evidence" value="ECO:0007669"/>
    <property type="project" value="TreeGrafter"/>
</dbReference>
<dbReference type="EMBL" id="LT629774">
    <property type="protein sequence ID" value="SDS67027.1"/>
    <property type="molecule type" value="Genomic_DNA"/>
</dbReference>
<proteinExistence type="inferred from homology"/>
<dbReference type="FunFam" id="3.40.50.720:FF:000009">
    <property type="entry name" value="Fatty oxidation complex, alpha subunit"/>
    <property type="match status" value="1"/>
</dbReference>
<dbReference type="RefSeq" id="WP_092446677.1">
    <property type="nucleotide sequence ID" value="NZ_JBLXAG010000017.1"/>
</dbReference>
<protein>
    <submittedName>
        <fullName evidence="5">3-hydroxybutyryl-CoA dehydrogenase</fullName>
    </submittedName>
</protein>
<dbReference type="Pfam" id="PF02737">
    <property type="entry name" value="3HCDH_N"/>
    <property type="match status" value="1"/>
</dbReference>
<dbReference type="GO" id="GO:0008691">
    <property type="term" value="F:3-hydroxybutyryl-CoA dehydrogenase activity"/>
    <property type="evidence" value="ECO:0007669"/>
    <property type="project" value="TreeGrafter"/>
</dbReference>
<feature type="domain" description="3-hydroxyacyl-CoA dehydrogenase C-terminal" evidence="3">
    <location>
        <begin position="305"/>
        <end position="387"/>
    </location>
</feature>
<feature type="domain" description="3-hydroxyacyl-CoA dehydrogenase C-terminal" evidence="3">
    <location>
        <begin position="183"/>
        <end position="280"/>
    </location>
</feature>
<dbReference type="InterPro" id="IPR006108">
    <property type="entry name" value="3HC_DH_C"/>
</dbReference>
<dbReference type="GO" id="GO:0070403">
    <property type="term" value="F:NAD+ binding"/>
    <property type="evidence" value="ECO:0007669"/>
    <property type="project" value="InterPro"/>
</dbReference>
<dbReference type="AlphaFoldDB" id="A0A1H1U3N2"/>
<dbReference type="Gene3D" id="3.40.50.720">
    <property type="entry name" value="NAD(P)-binding Rossmann-like Domain"/>
    <property type="match status" value="1"/>
</dbReference>